<dbReference type="AlphaFoldDB" id="A0A813LZD0"/>
<comment type="caution">
    <text evidence="1">The sequence shown here is derived from an EMBL/GenBank/DDBJ whole genome shotgun (WGS) entry which is preliminary data.</text>
</comment>
<gene>
    <name evidence="1" type="ORF">PGLA2088_LOCUS48410</name>
</gene>
<reference evidence="1" key="1">
    <citation type="submission" date="2021-02" db="EMBL/GenBank/DDBJ databases">
        <authorList>
            <person name="Dougan E. K."/>
            <person name="Rhodes N."/>
            <person name="Thang M."/>
            <person name="Chan C."/>
        </authorList>
    </citation>
    <scope>NUCLEOTIDE SEQUENCE</scope>
</reference>
<evidence type="ECO:0000313" key="2">
    <source>
        <dbReference type="Proteomes" id="UP000626109"/>
    </source>
</evidence>
<evidence type="ECO:0000313" key="1">
    <source>
        <dbReference type="EMBL" id="CAE8736660.1"/>
    </source>
</evidence>
<sequence length="253" mass="27967">MVKGFIEDMTFELKTRDPKETKKALPLLTAMVCAWEVMVMNEGETWYLRLLAWVRLLRVWAAFRSSDLSGISPSSLRMGDGHLEGIISISKTTGVGKKVAKLAWFVSKEAWLLKDIWLVTGYELFKADAGARSFLLPLPTPNLDSFTAAEPGYAQACAANRKLLSMTKCVGSTTCPSTLECEIAQGAEPLLLPGVQQFWSEHGDRATVTSWADRISRWRPEASEEYVRNSRSLALGAESAGNDCEGNPECRRG</sequence>
<proteinExistence type="predicted"/>
<accession>A0A813LZD0</accession>
<name>A0A813LZD0_POLGL</name>
<dbReference type="EMBL" id="CAJNNW010036684">
    <property type="protein sequence ID" value="CAE8736660.1"/>
    <property type="molecule type" value="Genomic_DNA"/>
</dbReference>
<protein>
    <submittedName>
        <fullName evidence="1">Uncharacterized protein</fullName>
    </submittedName>
</protein>
<dbReference type="Proteomes" id="UP000626109">
    <property type="component" value="Unassembled WGS sequence"/>
</dbReference>
<organism evidence="1 2">
    <name type="scientific">Polarella glacialis</name>
    <name type="common">Dinoflagellate</name>
    <dbReference type="NCBI Taxonomy" id="89957"/>
    <lineage>
        <taxon>Eukaryota</taxon>
        <taxon>Sar</taxon>
        <taxon>Alveolata</taxon>
        <taxon>Dinophyceae</taxon>
        <taxon>Suessiales</taxon>
        <taxon>Suessiaceae</taxon>
        <taxon>Polarella</taxon>
    </lineage>
</organism>